<name>A0ABM6PMF4_9MICO</name>
<sequence>MTNIPDRSRTSILPPQWKVSTPSSLLHAPVAKGRSARDYEFQVLTIPKGTSIGQAREALTDEAEYGRWELARTQKFIGGGKKVWLRRRIMRVTAP</sequence>
<evidence type="ECO:0000313" key="1">
    <source>
        <dbReference type="EMBL" id="ATH96627.1"/>
    </source>
</evidence>
<dbReference type="RefSeq" id="WP_061211917.1">
    <property type="nucleotide sequence ID" value="NZ_CP023482.1"/>
</dbReference>
<gene>
    <name evidence="1" type="ORF">COP05_05620</name>
</gene>
<protein>
    <submittedName>
        <fullName evidence="1">Uncharacterized protein</fullName>
    </submittedName>
</protein>
<dbReference type="GeneID" id="74908816"/>
<reference evidence="1 2" key="1">
    <citation type="journal article" date="2016" name="Int. J. Syst. Evol. Microbiol.">
        <title>Dermabacter jinjuensis sp. nov., a novel species of the genus Dermabacter isolated from a clinical specimen.</title>
        <authorList>
            <person name="Park Y.K."/>
            <person name="Lee K.M."/>
            <person name="Lee W.K."/>
            <person name="Cho M.J."/>
            <person name="Lee H.S."/>
            <person name="Cho Y.G."/>
            <person name="Lee Y.C."/>
            <person name="Lee W.K."/>
            <person name="Seong W.K."/>
            <person name="Hwang K.J."/>
        </authorList>
    </citation>
    <scope>NUCLEOTIDE SEQUENCE [LARGE SCALE GENOMIC DNA]</scope>
    <source>
        <strain evidence="1 2">32T</strain>
    </source>
</reference>
<proteinExistence type="predicted"/>
<accession>A0ABM6PMF4</accession>
<evidence type="ECO:0000313" key="2">
    <source>
        <dbReference type="Proteomes" id="UP000815698"/>
    </source>
</evidence>
<keyword evidence="2" id="KW-1185">Reference proteome</keyword>
<dbReference type="EMBL" id="CP023482">
    <property type="protein sequence ID" value="ATH96627.1"/>
    <property type="molecule type" value="Genomic_DNA"/>
</dbReference>
<dbReference type="Pfam" id="PF18963">
    <property type="entry name" value="DUF5703"/>
    <property type="match status" value="1"/>
</dbReference>
<dbReference type="InterPro" id="IPR043758">
    <property type="entry name" value="DUF5703"/>
</dbReference>
<organism evidence="1 2">
    <name type="scientific">Dermabacter jinjuensis</name>
    <dbReference type="NCBI Taxonomy" id="1667168"/>
    <lineage>
        <taxon>Bacteria</taxon>
        <taxon>Bacillati</taxon>
        <taxon>Actinomycetota</taxon>
        <taxon>Actinomycetes</taxon>
        <taxon>Micrococcales</taxon>
        <taxon>Dermabacteraceae</taxon>
        <taxon>Dermabacter</taxon>
    </lineage>
</organism>
<dbReference type="Proteomes" id="UP000815698">
    <property type="component" value="Chromosome"/>
</dbReference>